<dbReference type="PANTHER" id="PTHR39428">
    <property type="entry name" value="F420H(2)-DEPENDENT QUINONE REDUCTASE RV1261C"/>
    <property type="match status" value="1"/>
</dbReference>
<evidence type="ECO:0000256" key="1">
    <source>
        <dbReference type="ARBA" id="ARBA00008710"/>
    </source>
</evidence>
<dbReference type="EMBL" id="BAAANS010000053">
    <property type="protein sequence ID" value="GAA2116095.1"/>
    <property type="molecule type" value="Genomic_DNA"/>
</dbReference>
<comment type="caution">
    <text evidence="4">The sequence shown here is derived from an EMBL/GenBank/DDBJ whole genome shotgun (WGS) entry which is preliminary data.</text>
</comment>
<dbReference type="PANTHER" id="PTHR39428:SF1">
    <property type="entry name" value="F420H(2)-DEPENDENT QUINONE REDUCTASE RV1261C"/>
    <property type="match status" value="1"/>
</dbReference>
<sequence length="320" mass="34206">MLMGRGTGDGPCGTGRHTMAEDFNRQVIERFRANGGQVDGFPDLLLLTAAGRRTGKPRTTPLAYREDAGRYLVFGSNGGAPQHPLWYRNLLAAGGGTAELPDGAGGTVAHSVRPVELDPDERARQYAEQARRVPAFAEYADRAGRTIPVIALHPLDLSGDPALPAAIVGQLRLHHEDLRRQLTDLRARLDGAGAGAGAGAGTVVGTGAGVASGPDLAAQLRAHCLSFCHGLDMHHIREEGAFTAFQRQYPQLTPALTRLRADHRTVAEALTRFEAHLATPGADDPATLRAELDRLTDGLEAHFAYEEEHLLATSAPHPER</sequence>
<comment type="catalytic activity">
    <reaction evidence="2">
        <text>oxidized coenzyme F420-(gamma-L-Glu)(n) + a quinol + H(+) = reduced coenzyme F420-(gamma-L-Glu)(n) + a quinone</text>
        <dbReference type="Rhea" id="RHEA:39663"/>
        <dbReference type="Rhea" id="RHEA-COMP:12939"/>
        <dbReference type="Rhea" id="RHEA-COMP:14378"/>
        <dbReference type="ChEBI" id="CHEBI:15378"/>
        <dbReference type="ChEBI" id="CHEBI:24646"/>
        <dbReference type="ChEBI" id="CHEBI:132124"/>
        <dbReference type="ChEBI" id="CHEBI:133980"/>
        <dbReference type="ChEBI" id="CHEBI:139511"/>
    </reaction>
</comment>
<reference evidence="4 5" key="1">
    <citation type="journal article" date="2019" name="Int. J. Syst. Evol. Microbiol.">
        <title>The Global Catalogue of Microorganisms (GCM) 10K type strain sequencing project: providing services to taxonomists for standard genome sequencing and annotation.</title>
        <authorList>
            <consortium name="The Broad Institute Genomics Platform"/>
            <consortium name="The Broad Institute Genome Sequencing Center for Infectious Disease"/>
            <person name="Wu L."/>
            <person name="Ma J."/>
        </authorList>
    </citation>
    <scope>NUCLEOTIDE SEQUENCE [LARGE SCALE GENOMIC DNA]</scope>
    <source>
        <strain evidence="4 5">JCM 14559</strain>
    </source>
</reference>
<dbReference type="InterPro" id="IPR004378">
    <property type="entry name" value="F420H2_quin_Rdtase"/>
</dbReference>
<dbReference type="Gene3D" id="2.30.110.10">
    <property type="entry name" value="Electron Transport, Fmn-binding Protein, Chain A"/>
    <property type="match status" value="1"/>
</dbReference>
<gene>
    <name evidence="4" type="ORF">GCM10009759_61420</name>
</gene>
<dbReference type="Gene3D" id="1.20.120.520">
    <property type="entry name" value="nmb1532 protein domain like"/>
    <property type="match status" value="1"/>
</dbReference>
<dbReference type="InterPro" id="IPR012312">
    <property type="entry name" value="Hemerythrin-like"/>
</dbReference>
<organism evidence="4 5">
    <name type="scientific">Kitasatospora saccharophila</name>
    <dbReference type="NCBI Taxonomy" id="407973"/>
    <lineage>
        <taxon>Bacteria</taxon>
        <taxon>Bacillati</taxon>
        <taxon>Actinomycetota</taxon>
        <taxon>Actinomycetes</taxon>
        <taxon>Kitasatosporales</taxon>
        <taxon>Streptomycetaceae</taxon>
        <taxon>Kitasatospora</taxon>
    </lineage>
</organism>
<evidence type="ECO:0000259" key="3">
    <source>
        <dbReference type="Pfam" id="PF01814"/>
    </source>
</evidence>
<dbReference type="NCBIfam" id="TIGR00026">
    <property type="entry name" value="hi_GC_TIGR00026"/>
    <property type="match status" value="1"/>
</dbReference>
<comment type="similarity">
    <text evidence="1">Belongs to the F420H(2)-dependent quinone reductase family.</text>
</comment>
<dbReference type="Pfam" id="PF04075">
    <property type="entry name" value="F420H2_quin_red"/>
    <property type="match status" value="1"/>
</dbReference>
<accession>A0ABN2XQ44</accession>
<keyword evidence="5" id="KW-1185">Reference proteome</keyword>
<dbReference type="Pfam" id="PF01814">
    <property type="entry name" value="Hemerythrin"/>
    <property type="match status" value="1"/>
</dbReference>
<feature type="domain" description="Hemerythrin-like" evidence="3">
    <location>
        <begin position="168"/>
        <end position="312"/>
    </location>
</feature>
<name>A0ABN2XQ44_9ACTN</name>
<evidence type="ECO:0000313" key="4">
    <source>
        <dbReference type="EMBL" id="GAA2116095.1"/>
    </source>
</evidence>
<evidence type="ECO:0000256" key="2">
    <source>
        <dbReference type="ARBA" id="ARBA00049106"/>
    </source>
</evidence>
<dbReference type="Proteomes" id="UP001500897">
    <property type="component" value="Unassembled WGS sequence"/>
</dbReference>
<evidence type="ECO:0000313" key="5">
    <source>
        <dbReference type="Proteomes" id="UP001500897"/>
    </source>
</evidence>
<protein>
    <recommendedName>
        <fullName evidence="3">Hemerythrin-like domain-containing protein</fullName>
    </recommendedName>
</protein>
<dbReference type="InterPro" id="IPR012349">
    <property type="entry name" value="Split_barrel_FMN-bd"/>
</dbReference>
<proteinExistence type="inferred from homology"/>